<accession>A0ABW0YJZ9</accession>
<evidence type="ECO:0000259" key="2">
    <source>
        <dbReference type="Pfam" id="PF00248"/>
    </source>
</evidence>
<keyword evidence="4" id="KW-1185">Reference proteome</keyword>
<dbReference type="RefSeq" id="WP_385939609.1">
    <property type="nucleotide sequence ID" value="NZ_JBHSOZ010000003.1"/>
</dbReference>
<feature type="region of interest" description="Disordered" evidence="1">
    <location>
        <begin position="1"/>
        <end position="28"/>
    </location>
</feature>
<reference evidence="4" key="1">
    <citation type="journal article" date="2019" name="Int. J. Syst. Evol. Microbiol.">
        <title>The Global Catalogue of Microorganisms (GCM) 10K type strain sequencing project: providing services to taxonomists for standard genome sequencing and annotation.</title>
        <authorList>
            <consortium name="The Broad Institute Genomics Platform"/>
            <consortium name="The Broad Institute Genome Sequencing Center for Infectious Disease"/>
            <person name="Wu L."/>
            <person name="Ma J."/>
        </authorList>
    </citation>
    <scope>NUCLEOTIDE SEQUENCE [LARGE SCALE GENOMIC DNA]</scope>
    <source>
        <strain evidence="4">CECT 7184</strain>
    </source>
</reference>
<dbReference type="InterPro" id="IPR020471">
    <property type="entry name" value="AKR"/>
</dbReference>
<dbReference type="PANTHER" id="PTHR43638">
    <property type="entry name" value="OXIDOREDUCTASE, ALDO/KETO REDUCTASE FAMILY PROTEIN"/>
    <property type="match status" value="1"/>
</dbReference>
<dbReference type="EMBL" id="JBHSOZ010000003">
    <property type="protein sequence ID" value="MFC5712456.1"/>
    <property type="molecule type" value="Genomic_DNA"/>
</dbReference>
<dbReference type="SUPFAM" id="SSF51430">
    <property type="entry name" value="NAD(P)-linked oxidoreductase"/>
    <property type="match status" value="1"/>
</dbReference>
<feature type="compositionally biased region" description="Basic and acidic residues" evidence="1">
    <location>
        <begin position="1"/>
        <end position="20"/>
    </location>
</feature>
<dbReference type="PIRSF" id="PIRSF000097">
    <property type="entry name" value="AKR"/>
    <property type="match status" value="1"/>
</dbReference>
<evidence type="ECO:0000313" key="4">
    <source>
        <dbReference type="Proteomes" id="UP001596142"/>
    </source>
</evidence>
<proteinExistence type="predicted"/>
<dbReference type="PANTHER" id="PTHR43638:SF3">
    <property type="entry name" value="ALDEHYDE REDUCTASE"/>
    <property type="match status" value="1"/>
</dbReference>
<evidence type="ECO:0000313" key="3">
    <source>
        <dbReference type="EMBL" id="MFC5712456.1"/>
    </source>
</evidence>
<dbReference type="Gene3D" id="3.20.20.100">
    <property type="entry name" value="NADP-dependent oxidoreductase domain"/>
    <property type="match status" value="1"/>
</dbReference>
<dbReference type="InterPro" id="IPR036812">
    <property type="entry name" value="NAD(P)_OxRdtase_dom_sf"/>
</dbReference>
<dbReference type="CDD" id="cd19138">
    <property type="entry name" value="AKR_YeaE"/>
    <property type="match status" value="1"/>
</dbReference>
<dbReference type="InterPro" id="IPR023210">
    <property type="entry name" value="NADP_OxRdtase_dom"/>
</dbReference>
<organism evidence="3 4">
    <name type="scientific">Thalassorhabdus alkalitolerans</name>
    <dbReference type="NCBI Taxonomy" id="2282697"/>
    <lineage>
        <taxon>Bacteria</taxon>
        <taxon>Bacillati</taxon>
        <taxon>Bacillota</taxon>
        <taxon>Bacilli</taxon>
        <taxon>Bacillales</taxon>
        <taxon>Bacillaceae</taxon>
        <taxon>Thalassorhabdus</taxon>
    </lineage>
</organism>
<dbReference type="PRINTS" id="PR00069">
    <property type="entry name" value="ALDKETRDTASE"/>
</dbReference>
<dbReference type="Proteomes" id="UP001596142">
    <property type="component" value="Unassembled WGS sequence"/>
</dbReference>
<comment type="caution">
    <text evidence="3">The sequence shown here is derived from an EMBL/GenBank/DDBJ whole genome shotgun (WGS) entry which is preliminary data.</text>
</comment>
<name>A0ABW0YJZ9_9BACI</name>
<dbReference type="Pfam" id="PF00248">
    <property type="entry name" value="Aldo_ket_red"/>
    <property type="match status" value="1"/>
</dbReference>
<feature type="domain" description="NADP-dependent oxidoreductase" evidence="2">
    <location>
        <begin position="32"/>
        <end position="287"/>
    </location>
</feature>
<protein>
    <submittedName>
        <fullName evidence="3">Aldo/keto reductase</fullName>
    </submittedName>
</protein>
<sequence length="300" mass="33801">MSFKDQERVARAKDKAEERTITLPDGTSVPSIGQGTWYMGEDPRNKDQEVKALQLGVEAGMKLIDTAEMYADGGAEEVTGEAIKGKREDVFLVSKAYPHHGGKDTLPKACEQSLRRLKTDYIDLYLLHWRGSIPLEETIEGMEQLKREGKIKRWGVSNFDTKDMEELLGKEQGSNCAVNQVLYHLGSRGIDYDLLPWQRKHNMPIMAYSPLARGDDHSRVSLVTHPTVREIAEQHQVKPLQIALAWTIRNHDTIAIPKAVQENHVIENAEAASIILSKQEMAQLDEAFPEPDKKVPLDII</sequence>
<evidence type="ECO:0000256" key="1">
    <source>
        <dbReference type="SAM" id="MobiDB-lite"/>
    </source>
</evidence>
<gene>
    <name evidence="3" type="ORF">ACFPU1_06660</name>
</gene>